<dbReference type="RefSeq" id="WP_009837087.1">
    <property type="nucleotide sequence ID" value="NZ_AAOH01000001.1"/>
</dbReference>
<reference evidence="5 6" key="1">
    <citation type="submission" date="2006-02" db="EMBL/GenBank/DDBJ databases">
        <authorList>
            <person name="Moran M.A."/>
            <person name="Kjelleberg S."/>
            <person name="Egan S."/>
            <person name="Saunders N."/>
            <person name="Thomas T."/>
            <person name="Ferriera S."/>
            <person name="Johnson J."/>
            <person name="Kravitz S."/>
            <person name="Halpern A."/>
            <person name="Remington K."/>
            <person name="Beeson K."/>
            <person name="Tran B."/>
            <person name="Rogers Y.-H."/>
            <person name="Friedman R."/>
            <person name="Venter J.C."/>
        </authorList>
    </citation>
    <scope>NUCLEOTIDE SEQUENCE [LARGE SCALE GENOMIC DNA]</scope>
    <source>
        <strain evidence="5 6">D2</strain>
    </source>
</reference>
<dbReference type="SUPFAM" id="SSF46689">
    <property type="entry name" value="Homeodomain-like"/>
    <property type="match status" value="1"/>
</dbReference>
<organism evidence="5 6">
    <name type="scientific">Pseudoalteromonas tunicata D2</name>
    <dbReference type="NCBI Taxonomy" id="87626"/>
    <lineage>
        <taxon>Bacteria</taxon>
        <taxon>Pseudomonadati</taxon>
        <taxon>Pseudomonadota</taxon>
        <taxon>Gammaproteobacteria</taxon>
        <taxon>Alteromonadales</taxon>
        <taxon>Pseudoalteromonadaceae</taxon>
        <taxon>Pseudoalteromonas</taxon>
    </lineage>
</organism>
<dbReference type="InterPro" id="IPR032687">
    <property type="entry name" value="AraC-type_N"/>
</dbReference>
<dbReference type="HOGENOM" id="CLU_047522_3_5_6"/>
<dbReference type="GO" id="GO:0003700">
    <property type="term" value="F:DNA-binding transcription factor activity"/>
    <property type="evidence" value="ECO:0007669"/>
    <property type="project" value="InterPro"/>
</dbReference>
<evidence type="ECO:0000256" key="2">
    <source>
        <dbReference type="ARBA" id="ARBA00023125"/>
    </source>
</evidence>
<evidence type="ECO:0000313" key="5">
    <source>
        <dbReference type="EMBL" id="EAR30790.1"/>
    </source>
</evidence>
<keyword evidence="2" id="KW-0238">DNA-binding</keyword>
<evidence type="ECO:0000259" key="4">
    <source>
        <dbReference type="PROSITE" id="PS01124"/>
    </source>
</evidence>
<evidence type="ECO:0000256" key="1">
    <source>
        <dbReference type="ARBA" id="ARBA00023015"/>
    </source>
</evidence>
<dbReference type="InterPro" id="IPR018060">
    <property type="entry name" value="HTH_AraC"/>
</dbReference>
<dbReference type="Proteomes" id="UP000006201">
    <property type="component" value="Unassembled WGS sequence"/>
</dbReference>
<dbReference type="GO" id="GO:0005829">
    <property type="term" value="C:cytosol"/>
    <property type="evidence" value="ECO:0007669"/>
    <property type="project" value="TreeGrafter"/>
</dbReference>
<dbReference type="PANTHER" id="PTHR47894:SF1">
    <property type="entry name" value="HTH-TYPE TRANSCRIPTIONAL REGULATOR VQSM"/>
    <property type="match status" value="1"/>
</dbReference>
<dbReference type="Gene3D" id="1.10.10.60">
    <property type="entry name" value="Homeodomain-like"/>
    <property type="match status" value="1"/>
</dbReference>
<dbReference type="Pfam" id="PF12625">
    <property type="entry name" value="Arabinose_bd"/>
    <property type="match status" value="1"/>
</dbReference>
<keyword evidence="1" id="KW-0805">Transcription regulation</keyword>
<proteinExistence type="predicted"/>
<sequence>MRYFEQQQKLFSSQQFAAQLIDIAMSRGVHVDKLLKGTQLFYQDIIKRDVLISINQLDQLIHNSLKYIPGDDVSFLYGRHVNLAPHGLLPQALNHCQNFASQLRLSQCFQFQLCPMLFFQPRDQQDQRHLIINFALGQPKQQGLRFWCEFLASSLIANFKRQLGYTPAITIKFPYPEPDYLEQYQTHLAVLCEFDFPFFMISVPKSLLTMPFINTSLTQKRFALAQLGKLKSARLVGLIQYIVQLLEHQSQLGLEEVAEQLCISPATLKRKLKQHGCQFSELKDQVRQQKAIFAMLEQGYSNEKVAFALQFSDLTNFRRTFKRWTGMTPSQLRNQFGC</sequence>
<dbReference type="InterPro" id="IPR009057">
    <property type="entry name" value="Homeodomain-like_sf"/>
</dbReference>
<dbReference type="SMART" id="SM00342">
    <property type="entry name" value="HTH_ARAC"/>
    <property type="match status" value="1"/>
</dbReference>
<keyword evidence="3" id="KW-0804">Transcription</keyword>
<name>A4C5F8_9GAMM</name>
<dbReference type="OrthoDB" id="5582699at2"/>
<gene>
    <name evidence="5" type="ORF">PTD2_04436</name>
</gene>
<accession>A4C5F8</accession>
<dbReference type="PANTHER" id="PTHR47894">
    <property type="entry name" value="HTH-TYPE TRANSCRIPTIONAL REGULATOR GADX"/>
    <property type="match status" value="1"/>
</dbReference>
<dbReference type="PROSITE" id="PS01124">
    <property type="entry name" value="HTH_ARAC_FAMILY_2"/>
    <property type="match status" value="1"/>
</dbReference>
<comment type="caution">
    <text evidence="5">The sequence shown here is derived from an EMBL/GenBank/DDBJ whole genome shotgun (WGS) entry which is preliminary data.</text>
</comment>
<dbReference type="Pfam" id="PF12833">
    <property type="entry name" value="HTH_18"/>
    <property type="match status" value="1"/>
</dbReference>
<dbReference type="eggNOG" id="COG2207">
    <property type="taxonomic scope" value="Bacteria"/>
</dbReference>
<feature type="domain" description="HTH araC/xylS-type" evidence="4">
    <location>
        <begin position="236"/>
        <end position="335"/>
    </location>
</feature>
<dbReference type="GO" id="GO:0000976">
    <property type="term" value="F:transcription cis-regulatory region binding"/>
    <property type="evidence" value="ECO:0007669"/>
    <property type="project" value="TreeGrafter"/>
</dbReference>
<dbReference type="EMBL" id="AAOH01000001">
    <property type="protein sequence ID" value="EAR30790.1"/>
    <property type="molecule type" value="Genomic_DNA"/>
</dbReference>
<evidence type="ECO:0000256" key="3">
    <source>
        <dbReference type="ARBA" id="ARBA00023163"/>
    </source>
</evidence>
<evidence type="ECO:0000313" key="6">
    <source>
        <dbReference type="Proteomes" id="UP000006201"/>
    </source>
</evidence>
<dbReference type="AlphaFoldDB" id="A4C5F8"/>
<keyword evidence="6" id="KW-1185">Reference proteome</keyword>
<protein>
    <submittedName>
        <fullName evidence="5">Transcriptional regulator, AraC family protein</fullName>
    </submittedName>
</protein>
<dbReference type="STRING" id="87626.PTD2_04436"/>